<dbReference type="Proteomes" id="UP001152173">
    <property type="component" value="Unassembled WGS sequence"/>
</dbReference>
<keyword evidence="2" id="KW-1185">Reference proteome</keyword>
<gene>
    <name evidence="1" type="ORF">M9R32_06620</name>
</gene>
<comment type="caution">
    <text evidence="1">The sequence shown here is derived from an EMBL/GenBank/DDBJ whole genome shotgun (WGS) entry which is preliminary data.</text>
</comment>
<reference evidence="1" key="1">
    <citation type="submission" date="2022-05" db="EMBL/GenBank/DDBJ databases">
        <authorList>
            <person name="Colautti A."/>
            <person name="Iacumin L."/>
        </authorList>
    </citation>
    <scope>NUCLEOTIDE SEQUENCE</scope>
    <source>
        <strain evidence="1">SK 55</strain>
    </source>
</reference>
<sequence length="46" mass="4991">MVVEFMSDVGKNGDHVGIIEVDVGIIKVDVGKIKVHVGISYNLPRI</sequence>
<accession>A0A9X3RCV3</accession>
<dbReference type="RefSeq" id="WP_269925947.1">
    <property type="nucleotide sequence ID" value="NZ_JAMKBJ010000004.1"/>
</dbReference>
<organism evidence="1 2">
    <name type="scientific">Paenisporosarcina quisquiliarum</name>
    <dbReference type="NCBI Taxonomy" id="365346"/>
    <lineage>
        <taxon>Bacteria</taxon>
        <taxon>Bacillati</taxon>
        <taxon>Bacillota</taxon>
        <taxon>Bacilli</taxon>
        <taxon>Bacillales</taxon>
        <taxon>Caryophanaceae</taxon>
        <taxon>Paenisporosarcina</taxon>
    </lineage>
</organism>
<dbReference type="EMBL" id="JAMKBJ010000004">
    <property type="protein sequence ID" value="MCZ8536851.1"/>
    <property type="molecule type" value="Genomic_DNA"/>
</dbReference>
<name>A0A9X3RCV3_9BACL</name>
<evidence type="ECO:0000313" key="1">
    <source>
        <dbReference type="EMBL" id="MCZ8536851.1"/>
    </source>
</evidence>
<protein>
    <submittedName>
        <fullName evidence="1">Uncharacterized protein</fullName>
    </submittedName>
</protein>
<dbReference type="AlphaFoldDB" id="A0A9X3RCV3"/>
<evidence type="ECO:0000313" key="2">
    <source>
        <dbReference type="Proteomes" id="UP001152173"/>
    </source>
</evidence>
<proteinExistence type="predicted"/>